<dbReference type="PANTHER" id="PTHR45772">
    <property type="entry name" value="CONSERVED COMPONENT OF ABC TRANSPORTER FOR NATURAL AMINO ACIDS-RELATED"/>
    <property type="match status" value="1"/>
</dbReference>
<name>A0A158DJB6_9BURK</name>
<dbReference type="Pfam" id="PF12399">
    <property type="entry name" value="BCA_ABC_TP_C"/>
    <property type="match status" value="1"/>
</dbReference>
<keyword evidence="2" id="KW-1003">Cell membrane</keyword>
<dbReference type="SUPFAM" id="SSF52540">
    <property type="entry name" value="P-loop containing nucleoside triphosphate hydrolases"/>
    <property type="match status" value="1"/>
</dbReference>
<dbReference type="CDD" id="cd03219">
    <property type="entry name" value="ABC_Mj1267_LivG_branched"/>
    <property type="match status" value="1"/>
</dbReference>
<gene>
    <name evidence="7" type="ORF">AWB76_07022</name>
</gene>
<keyword evidence="8" id="KW-1185">Reference proteome</keyword>
<dbReference type="OrthoDB" id="5291558at2"/>
<dbReference type="InterPro" id="IPR003439">
    <property type="entry name" value="ABC_transporter-like_ATP-bd"/>
</dbReference>
<dbReference type="AlphaFoldDB" id="A0A158DJB6"/>
<keyword evidence="4" id="KW-0547">Nucleotide-binding</keyword>
<sequence length="248" mass="27113">MRYNGSTLLRTTGLTRRYGGLVAVSNLNLDIRKGEILGLIGPNGAGKSTTFNLISGFVKPTAGTLEVFGRDCTGWKPTKISRMGLVRTFQHSSYMRSMKVRDNVLLGTMHSMASAGPTERAHRVAETAEILGLTPYLDEQAGTLPHGIQRLVSIAIAFAARPTLLCLDEPLTGLNQTEVGATLDVFRQIRDEFDCTILLVEHNMKAVMSVCDRIVVLHHGQQLATGTPAEIRKDENVIAAYLGKRHDK</sequence>
<organism evidence="7 8">
    <name type="scientific">Caballeronia temeraria</name>
    <dbReference type="NCBI Taxonomy" id="1777137"/>
    <lineage>
        <taxon>Bacteria</taxon>
        <taxon>Pseudomonadati</taxon>
        <taxon>Pseudomonadota</taxon>
        <taxon>Betaproteobacteria</taxon>
        <taxon>Burkholderiales</taxon>
        <taxon>Burkholderiaceae</taxon>
        <taxon>Caballeronia</taxon>
    </lineage>
</organism>
<evidence type="ECO:0000256" key="3">
    <source>
        <dbReference type="ARBA" id="ARBA00022519"/>
    </source>
</evidence>
<dbReference type="Gene3D" id="3.40.50.300">
    <property type="entry name" value="P-loop containing nucleotide triphosphate hydrolases"/>
    <property type="match status" value="1"/>
</dbReference>
<dbReference type="STRING" id="1777137.AWB76_07022"/>
<evidence type="ECO:0000256" key="5">
    <source>
        <dbReference type="ARBA" id="ARBA00022840"/>
    </source>
</evidence>
<evidence type="ECO:0000256" key="1">
    <source>
        <dbReference type="ARBA" id="ARBA00022448"/>
    </source>
</evidence>
<evidence type="ECO:0000256" key="4">
    <source>
        <dbReference type="ARBA" id="ARBA00022741"/>
    </source>
</evidence>
<evidence type="ECO:0000313" key="7">
    <source>
        <dbReference type="EMBL" id="SAK94500.1"/>
    </source>
</evidence>
<dbReference type="InterPro" id="IPR032823">
    <property type="entry name" value="BCA_ABC_TP_C"/>
</dbReference>
<keyword evidence="3" id="KW-0472">Membrane</keyword>
<dbReference type="InterPro" id="IPR051120">
    <property type="entry name" value="ABC_AA/LPS_Transport"/>
</dbReference>
<keyword evidence="5" id="KW-0067">ATP-binding</keyword>
<dbReference type="PROSITE" id="PS50893">
    <property type="entry name" value="ABC_TRANSPORTER_2"/>
    <property type="match status" value="1"/>
</dbReference>
<dbReference type="EMBL" id="FCOI02000043">
    <property type="protein sequence ID" value="SAK94500.1"/>
    <property type="molecule type" value="Genomic_DNA"/>
</dbReference>
<dbReference type="PANTHER" id="PTHR45772:SF9">
    <property type="entry name" value="CONSERVED COMPONENT OF ABC TRANSPORTER FOR NATURAL AMINO ACIDS"/>
    <property type="match status" value="1"/>
</dbReference>
<dbReference type="GO" id="GO:0005886">
    <property type="term" value="C:plasma membrane"/>
    <property type="evidence" value="ECO:0007669"/>
    <property type="project" value="TreeGrafter"/>
</dbReference>
<dbReference type="InterPro" id="IPR003593">
    <property type="entry name" value="AAA+_ATPase"/>
</dbReference>
<dbReference type="InterPro" id="IPR027417">
    <property type="entry name" value="P-loop_NTPase"/>
</dbReference>
<feature type="domain" description="ABC transporter" evidence="6">
    <location>
        <begin position="9"/>
        <end position="244"/>
    </location>
</feature>
<evidence type="ECO:0000259" key="6">
    <source>
        <dbReference type="PROSITE" id="PS50893"/>
    </source>
</evidence>
<keyword evidence="1" id="KW-0813">Transport</keyword>
<dbReference type="GO" id="GO:0005524">
    <property type="term" value="F:ATP binding"/>
    <property type="evidence" value="ECO:0007669"/>
    <property type="project" value="UniProtKB-KW"/>
</dbReference>
<keyword evidence="3" id="KW-0997">Cell inner membrane</keyword>
<proteinExistence type="predicted"/>
<dbReference type="GO" id="GO:0016887">
    <property type="term" value="F:ATP hydrolysis activity"/>
    <property type="evidence" value="ECO:0007669"/>
    <property type="project" value="InterPro"/>
</dbReference>
<dbReference type="Pfam" id="PF00005">
    <property type="entry name" value="ABC_tran"/>
    <property type="match status" value="1"/>
</dbReference>
<evidence type="ECO:0000313" key="8">
    <source>
        <dbReference type="Proteomes" id="UP000054624"/>
    </source>
</evidence>
<evidence type="ECO:0000256" key="2">
    <source>
        <dbReference type="ARBA" id="ARBA00022475"/>
    </source>
</evidence>
<dbReference type="Proteomes" id="UP000054624">
    <property type="component" value="Unassembled WGS sequence"/>
</dbReference>
<protein>
    <submittedName>
        <fullName evidence="7">Branched chain amino acid ABC transporter ATPase</fullName>
    </submittedName>
</protein>
<dbReference type="SMART" id="SM00382">
    <property type="entry name" value="AAA"/>
    <property type="match status" value="1"/>
</dbReference>
<accession>A0A158DJB6</accession>
<dbReference type="RefSeq" id="WP_061164578.1">
    <property type="nucleotide sequence ID" value="NZ_FCOI02000043.1"/>
</dbReference>
<reference evidence="8" key="1">
    <citation type="submission" date="2016-01" db="EMBL/GenBank/DDBJ databases">
        <authorList>
            <person name="Peeters Charlotte."/>
        </authorList>
    </citation>
    <scope>NUCLEOTIDE SEQUENCE [LARGE SCALE GENOMIC DNA]</scope>
</reference>